<keyword evidence="1" id="KW-0472">Membrane</keyword>
<dbReference type="InterPro" id="IPR035992">
    <property type="entry name" value="Ricin_B-like_lectins"/>
</dbReference>
<gene>
    <name evidence="2" type="ORF">BHC57_06360</name>
</gene>
<proteinExistence type="predicted"/>
<keyword evidence="1" id="KW-1133">Transmembrane helix</keyword>
<sequence length="223" mass="25050">MLGDQEALISEIYLQEMMMVGKRYMELAIRVFGMLWLLVPVANAAVIYHSGHGERDIIVDLPVSSTTTINKTVHINAPAGTTVIYSDTPVYPAVRPYPQYPTVLPYPPVYPVSSSISLRPVSRVCLRNDSISYDWQSVRIDACSSGEISEAMYFHQGQVWLNSRCLAVRNNVVGTVSCALNRENNWLLIGRQLRDRNSNLCVDGAQGRLQLQTCRDVMSQQFH</sequence>
<accession>A0A855FVE8</accession>
<keyword evidence="1" id="KW-0812">Transmembrane</keyword>
<organism evidence="2 3">
    <name type="scientific">Snodgrassella alvi</name>
    <dbReference type="NCBI Taxonomy" id="1196083"/>
    <lineage>
        <taxon>Bacteria</taxon>
        <taxon>Pseudomonadati</taxon>
        <taxon>Pseudomonadota</taxon>
        <taxon>Betaproteobacteria</taxon>
        <taxon>Neisseriales</taxon>
        <taxon>Neisseriaceae</taxon>
        <taxon>Snodgrassella</taxon>
    </lineage>
</organism>
<evidence type="ECO:0000313" key="3">
    <source>
        <dbReference type="Proteomes" id="UP000230463"/>
    </source>
</evidence>
<evidence type="ECO:0000313" key="2">
    <source>
        <dbReference type="EMBL" id="PIT59896.1"/>
    </source>
</evidence>
<dbReference type="EMBL" id="MEIU01000057">
    <property type="protein sequence ID" value="PIT59896.1"/>
    <property type="molecule type" value="Genomic_DNA"/>
</dbReference>
<name>A0A855FVE8_9NEIS</name>
<reference evidence="2 3" key="1">
    <citation type="journal article" date="2017" name="MBio">
        <title>Type VI secretion-mediated competition in the bee gut microbiome.</title>
        <authorList>
            <person name="Steele M.I."/>
            <person name="Kwong W.K."/>
            <person name="Powell J.E."/>
            <person name="Whiteley M."/>
            <person name="Moran N.A."/>
        </authorList>
    </citation>
    <scope>NUCLEOTIDE SEQUENCE [LARGE SCALE GENOMIC DNA]</scope>
    <source>
        <strain evidence="2 3">HK3</strain>
    </source>
</reference>
<dbReference type="Proteomes" id="UP000230463">
    <property type="component" value="Unassembled WGS sequence"/>
</dbReference>
<dbReference type="AlphaFoldDB" id="A0A855FVE8"/>
<comment type="caution">
    <text evidence="2">The sequence shown here is derived from an EMBL/GenBank/DDBJ whole genome shotgun (WGS) entry which is preliminary data.</text>
</comment>
<evidence type="ECO:0008006" key="4">
    <source>
        <dbReference type="Google" id="ProtNLM"/>
    </source>
</evidence>
<evidence type="ECO:0000256" key="1">
    <source>
        <dbReference type="SAM" id="Phobius"/>
    </source>
</evidence>
<feature type="transmembrane region" description="Helical" evidence="1">
    <location>
        <begin position="27"/>
        <end position="48"/>
    </location>
</feature>
<dbReference type="Gene3D" id="2.80.10.50">
    <property type="match status" value="1"/>
</dbReference>
<protein>
    <recommendedName>
        <fullName evidence="4">Ricin B lectin domain-containing protein</fullName>
    </recommendedName>
</protein>
<dbReference type="SUPFAM" id="SSF50370">
    <property type="entry name" value="Ricin B-like lectins"/>
    <property type="match status" value="1"/>
</dbReference>